<dbReference type="PhylomeDB" id="B4HKN4"/>
<gene>
    <name evidence="2" type="primary">Dsec\GM25136</name>
    <name evidence="2" type="ORF">Dsec_GM25136</name>
</gene>
<protein>
    <submittedName>
        <fullName evidence="2">GM25136</fullName>
    </submittedName>
</protein>
<dbReference type="EMBL" id="CH480815">
    <property type="protein sequence ID" value="EDW40837.1"/>
    <property type="molecule type" value="Genomic_DNA"/>
</dbReference>
<sequence>MLRSALHLAALGVRQTRLTSSSPRLPLILQNNLENTKYLQVARDYAKGKDKKKEKGGKGKPGKVEINEQQLREILNFDGLNSQMQKSVMQMKEDFVKHLSLRSTQRCHRHTAHQSRWPGARAAGTGPNLSQKS</sequence>
<keyword evidence="3" id="KW-1185">Reference proteome</keyword>
<dbReference type="KEGG" id="dse:6605008"/>
<feature type="region of interest" description="Disordered" evidence="1">
    <location>
        <begin position="106"/>
        <end position="133"/>
    </location>
</feature>
<reference evidence="2 3" key="1">
    <citation type="journal article" date="2007" name="Nature">
        <title>Evolution of genes and genomes on the Drosophila phylogeny.</title>
        <authorList>
            <consortium name="Drosophila 12 Genomes Consortium"/>
            <person name="Clark A.G."/>
            <person name="Eisen M.B."/>
            <person name="Smith D.R."/>
            <person name="Bergman C.M."/>
            <person name="Oliver B."/>
            <person name="Markow T.A."/>
            <person name="Kaufman T.C."/>
            <person name="Kellis M."/>
            <person name="Gelbart W."/>
            <person name="Iyer V.N."/>
            <person name="Pollard D.A."/>
            <person name="Sackton T.B."/>
            <person name="Larracuente A.M."/>
            <person name="Singh N.D."/>
            <person name="Abad J.P."/>
            <person name="Abt D.N."/>
            <person name="Adryan B."/>
            <person name="Aguade M."/>
            <person name="Akashi H."/>
            <person name="Anderson W.W."/>
            <person name="Aquadro C.F."/>
            <person name="Ardell D.H."/>
            <person name="Arguello R."/>
            <person name="Artieri C.G."/>
            <person name="Barbash D.A."/>
            <person name="Barker D."/>
            <person name="Barsanti P."/>
            <person name="Batterham P."/>
            <person name="Batzoglou S."/>
            <person name="Begun D."/>
            <person name="Bhutkar A."/>
            <person name="Blanco E."/>
            <person name="Bosak S.A."/>
            <person name="Bradley R.K."/>
            <person name="Brand A.D."/>
            <person name="Brent M.R."/>
            <person name="Brooks A.N."/>
            <person name="Brown R.H."/>
            <person name="Butlin R.K."/>
            <person name="Caggese C."/>
            <person name="Calvi B.R."/>
            <person name="Bernardo de Carvalho A."/>
            <person name="Caspi A."/>
            <person name="Castrezana S."/>
            <person name="Celniker S.E."/>
            <person name="Chang J.L."/>
            <person name="Chapple C."/>
            <person name="Chatterji S."/>
            <person name="Chinwalla A."/>
            <person name="Civetta A."/>
            <person name="Clifton S.W."/>
            <person name="Comeron J.M."/>
            <person name="Costello J.C."/>
            <person name="Coyne J.A."/>
            <person name="Daub J."/>
            <person name="David R.G."/>
            <person name="Delcher A.L."/>
            <person name="Delehaunty K."/>
            <person name="Do C.B."/>
            <person name="Ebling H."/>
            <person name="Edwards K."/>
            <person name="Eickbush T."/>
            <person name="Evans J.D."/>
            <person name="Filipski A."/>
            <person name="Findeiss S."/>
            <person name="Freyhult E."/>
            <person name="Fulton L."/>
            <person name="Fulton R."/>
            <person name="Garcia A.C."/>
            <person name="Gardiner A."/>
            <person name="Garfield D.A."/>
            <person name="Garvin B.E."/>
            <person name="Gibson G."/>
            <person name="Gilbert D."/>
            <person name="Gnerre S."/>
            <person name="Godfrey J."/>
            <person name="Good R."/>
            <person name="Gotea V."/>
            <person name="Gravely B."/>
            <person name="Greenberg A.J."/>
            <person name="Griffiths-Jones S."/>
            <person name="Gross S."/>
            <person name="Guigo R."/>
            <person name="Gustafson E.A."/>
            <person name="Haerty W."/>
            <person name="Hahn M.W."/>
            <person name="Halligan D.L."/>
            <person name="Halpern A.L."/>
            <person name="Halter G.M."/>
            <person name="Han M.V."/>
            <person name="Heger A."/>
            <person name="Hillier L."/>
            <person name="Hinrichs A.S."/>
            <person name="Holmes I."/>
            <person name="Hoskins R.A."/>
            <person name="Hubisz M.J."/>
            <person name="Hultmark D."/>
            <person name="Huntley M.A."/>
            <person name="Jaffe D.B."/>
            <person name="Jagadeeshan S."/>
            <person name="Jeck W.R."/>
            <person name="Johnson J."/>
            <person name="Jones C.D."/>
            <person name="Jordan W.C."/>
            <person name="Karpen G.H."/>
            <person name="Kataoka E."/>
            <person name="Keightley P.D."/>
            <person name="Kheradpour P."/>
            <person name="Kirkness E.F."/>
            <person name="Koerich L.B."/>
            <person name="Kristiansen K."/>
            <person name="Kudrna D."/>
            <person name="Kulathinal R.J."/>
            <person name="Kumar S."/>
            <person name="Kwok R."/>
            <person name="Lander E."/>
            <person name="Langley C.H."/>
            <person name="Lapoint R."/>
            <person name="Lazzaro B.P."/>
            <person name="Lee S.J."/>
            <person name="Levesque L."/>
            <person name="Li R."/>
            <person name="Lin C.F."/>
            <person name="Lin M.F."/>
            <person name="Lindblad-Toh K."/>
            <person name="Llopart A."/>
            <person name="Long M."/>
            <person name="Low L."/>
            <person name="Lozovsky E."/>
            <person name="Lu J."/>
            <person name="Luo M."/>
            <person name="Machado C.A."/>
            <person name="Makalowski W."/>
            <person name="Marzo M."/>
            <person name="Matsuda M."/>
            <person name="Matzkin L."/>
            <person name="McAllister B."/>
            <person name="McBride C.S."/>
            <person name="McKernan B."/>
            <person name="McKernan K."/>
            <person name="Mendez-Lago M."/>
            <person name="Minx P."/>
            <person name="Mollenhauer M.U."/>
            <person name="Montooth K."/>
            <person name="Mount S.M."/>
            <person name="Mu X."/>
            <person name="Myers E."/>
            <person name="Negre B."/>
            <person name="Newfeld S."/>
            <person name="Nielsen R."/>
            <person name="Noor M.A."/>
            <person name="O'Grady P."/>
            <person name="Pachter L."/>
            <person name="Papaceit M."/>
            <person name="Parisi M.J."/>
            <person name="Parisi M."/>
            <person name="Parts L."/>
            <person name="Pedersen J.S."/>
            <person name="Pesole G."/>
            <person name="Phillippy A.M."/>
            <person name="Ponting C.P."/>
            <person name="Pop M."/>
            <person name="Porcelli D."/>
            <person name="Powell J.R."/>
            <person name="Prohaska S."/>
            <person name="Pruitt K."/>
            <person name="Puig M."/>
            <person name="Quesneville H."/>
            <person name="Ram K.R."/>
            <person name="Rand D."/>
            <person name="Rasmussen M.D."/>
            <person name="Reed L.K."/>
            <person name="Reenan R."/>
            <person name="Reily A."/>
            <person name="Remington K.A."/>
            <person name="Rieger T.T."/>
            <person name="Ritchie M.G."/>
            <person name="Robin C."/>
            <person name="Rogers Y.H."/>
            <person name="Rohde C."/>
            <person name="Rozas J."/>
            <person name="Rubenfield M.J."/>
            <person name="Ruiz A."/>
            <person name="Russo S."/>
            <person name="Salzberg S.L."/>
            <person name="Sanchez-Gracia A."/>
            <person name="Saranga D.J."/>
            <person name="Sato H."/>
            <person name="Schaeffer S.W."/>
            <person name="Schatz M.C."/>
            <person name="Schlenke T."/>
            <person name="Schwartz R."/>
            <person name="Segarra C."/>
            <person name="Singh R.S."/>
            <person name="Sirot L."/>
            <person name="Sirota M."/>
            <person name="Sisneros N.B."/>
            <person name="Smith C.D."/>
            <person name="Smith T.F."/>
            <person name="Spieth J."/>
            <person name="Stage D.E."/>
            <person name="Stark A."/>
            <person name="Stephan W."/>
            <person name="Strausberg R.L."/>
            <person name="Strempel S."/>
            <person name="Sturgill D."/>
            <person name="Sutton G."/>
            <person name="Sutton G.G."/>
            <person name="Tao W."/>
            <person name="Teichmann S."/>
            <person name="Tobari Y.N."/>
            <person name="Tomimura Y."/>
            <person name="Tsolas J.M."/>
            <person name="Valente V.L."/>
            <person name="Venter E."/>
            <person name="Venter J.C."/>
            <person name="Vicario S."/>
            <person name="Vieira F.G."/>
            <person name="Vilella A.J."/>
            <person name="Villasante A."/>
            <person name="Walenz B."/>
            <person name="Wang J."/>
            <person name="Wasserman M."/>
            <person name="Watts T."/>
            <person name="Wilson D."/>
            <person name="Wilson R.K."/>
            <person name="Wing R.A."/>
            <person name="Wolfner M.F."/>
            <person name="Wong A."/>
            <person name="Wong G.K."/>
            <person name="Wu C.I."/>
            <person name="Wu G."/>
            <person name="Yamamoto D."/>
            <person name="Yang H.P."/>
            <person name="Yang S.P."/>
            <person name="Yorke J.A."/>
            <person name="Yoshida K."/>
            <person name="Zdobnov E."/>
            <person name="Zhang P."/>
            <person name="Zhang Y."/>
            <person name="Zimin A.V."/>
            <person name="Baldwin J."/>
            <person name="Abdouelleil A."/>
            <person name="Abdulkadir J."/>
            <person name="Abebe A."/>
            <person name="Abera B."/>
            <person name="Abreu J."/>
            <person name="Acer S.C."/>
            <person name="Aftuck L."/>
            <person name="Alexander A."/>
            <person name="An P."/>
            <person name="Anderson E."/>
            <person name="Anderson S."/>
            <person name="Arachi H."/>
            <person name="Azer M."/>
            <person name="Bachantsang P."/>
            <person name="Barry A."/>
            <person name="Bayul T."/>
            <person name="Berlin A."/>
            <person name="Bessette D."/>
            <person name="Bloom T."/>
            <person name="Blye J."/>
            <person name="Boguslavskiy L."/>
            <person name="Bonnet C."/>
            <person name="Boukhgalter B."/>
            <person name="Bourzgui I."/>
            <person name="Brown A."/>
            <person name="Cahill P."/>
            <person name="Channer S."/>
            <person name="Cheshatsang Y."/>
            <person name="Chuda L."/>
            <person name="Citroen M."/>
            <person name="Collymore A."/>
            <person name="Cooke P."/>
            <person name="Costello M."/>
            <person name="D'Aco K."/>
            <person name="Daza R."/>
            <person name="De Haan G."/>
            <person name="DeGray S."/>
            <person name="DeMaso C."/>
            <person name="Dhargay N."/>
            <person name="Dooley K."/>
            <person name="Dooley E."/>
            <person name="Doricent M."/>
            <person name="Dorje P."/>
            <person name="Dorjee K."/>
            <person name="Dupes A."/>
            <person name="Elong R."/>
            <person name="Falk J."/>
            <person name="Farina A."/>
            <person name="Faro S."/>
            <person name="Ferguson D."/>
            <person name="Fisher S."/>
            <person name="Foley C.D."/>
            <person name="Franke A."/>
            <person name="Friedrich D."/>
            <person name="Gadbois L."/>
            <person name="Gearin G."/>
            <person name="Gearin C.R."/>
            <person name="Giannoukos G."/>
            <person name="Goode T."/>
            <person name="Graham J."/>
            <person name="Grandbois E."/>
            <person name="Grewal S."/>
            <person name="Gyaltsen K."/>
            <person name="Hafez N."/>
            <person name="Hagos B."/>
            <person name="Hall J."/>
            <person name="Henson C."/>
            <person name="Hollinger A."/>
            <person name="Honan T."/>
            <person name="Huard M.D."/>
            <person name="Hughes L."/>
            <person name="Hurhula B."/>
            <person name="Husby M.E."/>
            <person name="Kamat A."/>
            <person name="Kanga B."/>
            <person name="Kashin S."/>
            <person name="Khazanovich D."/>
            <person name="Kisner P."/>
            <person name="Lance K."/>
            <person name="Lara M."/>
            <person name="Lee W."/>
            <person name="Lennon N."/>
            <person name="Letendre F."/>
            <person name="LeVine R."/>
            <person name="Lipovsky A."/>
            <person name="Liu X."/>
            <person name="Liu J."/>
            <person name="Liu S."/>
            <person name="Lokyitsang T."/>
            <person name="Lokyitsang Y."/>
            <person name="Lubonja R."/>
            <person name="Lui A."/>
            <person name="MacDonald P."/>
            <person name="Magnisalis V."/>
            <person name="Maru K."/>
            <person name="Matthews C."/>
            <person name="McCusker W."/>
            <person name="McDonough S."/>
            <person name="Mehta T."/>
            <person name="Meldrim J."/>
            <person name="Meneus L."/>
            <person name="Mihai O."/>
            <person name="Mihalev A."/>
            <person name="Mihova T."/>
            <person name="Mittelman R."/>
            <person name="Mlenga V."/>
            <person name="Montmayeur A."/>
            <person name="Mulrain L."/>
            <person name="Navidi A."/>
            <person name="Naylor J."/>
            <person name="Negash T."/>
            <person name="Nguyen T."/>
            <person name="Nguyen N."/>
            <person name="Nicol R."/>
            <person name="Norbu C."/>
            <person name="Norbu N."/>
            <person name="Novod N."/>
            <person name="O'Neill B."/>
            <person name="Osman S."/>
            <person name="Markiewicz E."/>
            <person name="Oyono O.L."/>
            <person name="Patti C."/>
            <person name="Phunkhang P."/>
            <person name="Pierre F."/>
            <person name="Priest M."/>
            <person name="Raghuraman S."/>
            <person name="Rege F."/>
            <person name="Reyes R."/>
            <person name="Rise C."/>
            <person name="Rogov P."/>
            <person name="Ross K."/>
            <person name="Ryan E."/>
            <person name="Settipalli S."/>
            <person name="Shea T."/>
            <person name="Sherpa N."/>
            <person name="Shi L."/>
            <person name="Shih D."/>
            <person name="Sparrow T."/>
            <person name="Spaulding J."/>
            <person name="Stalker J."/>
            <person name="Stange-Thomann N."/>
            <person name="Stavropoulos S."/>
            <person name="Stone C."/>
            <person name="Strader C."/>
            <person name="Tesfaye S."/>
            <person name="Thomson T."/>
            <person name="Thoulutsang Y."/>
            <person name="Thoulutsang D."/>
            <person name="Topham K."/>
            <person name="Topping I."/>
            <person name="Tsamla T."/>
            <person name="Vassiliev H."/>
            <person name="Vo A."/>
            <person name="Wangchuk T."/>
            <person name="Wangdi T."/>
            <person name="Weiand M."/>
            <person name="Wilkinson J."/>
            <person name="Wilson A."/>
            <person name="Yadav S."/>
            <person name="Young G."/>
            <person name="Yu Q."/>
            <person name="Zembek L."/>
            <person name="Zhong D."/>
            <person name="Zimmer A."/>
            <person name="Zwirko Z."/>
            <person name="Jaffe D.B."/>
            <person name="Alvarez P."/>
            <person name="Brockman W."/>
            <person name="Butler J."/>
            <person name="Chin C."/>
            <person name="Gnerre S."/>
            <person name="Grabherr M."/>
            <person name="Kleber M."/>
            <person name="Mauceli E."/>
            <person name="MacCallum I."/>
        </authorList>
    </citation>
    <scope>NUCLEOTIDE SEQUENCE [LARGE SCALE GENOMIC DNA]</scope>
    <source>
        <strain evidence="3">Rob3c / Tucson 14021-0248.25</strain>
    </source>
</reference>
<dbReference type="STRING" id="7238.B4HKN4"/>
<proteinExistence type="predicted"/>
<organism evidence="3">
    <name type="scientific">Drosophila sechellia</name>
    <name type="common">Fruit fly</name>
    <dbReference type="NCBI Taxonomy" id="7238"/>
    <lineage>
        <taxon>Eukaryota</taxon>
        <taxon>Metazoa</taxon>
        <taxon>Ecdysozoa</taxon>
        <taxon>Arthropoda</taxon>
        <taxon>Hexapoda</taxon>
        <taxon>Insecta</taxon>
        <taxon>Pterygota</taxon>
        <taxon>Neoptera</taxon>
        <taxon>Endopterygota</taxon>
        <taxon>Diptera</taxon>
        <taxon>Brachycera</taxon>
        <taxon>Muscomorpha</taxon>
        <taxon>Ephydroidea</taxon>
        <taxon>Drosophilidae</taxon>
        <taxon>Drosophila</taxon>
        <taxon>Sophophora</taxon>
    </lineage>
</organism>
<accession>B4HKN4</accession>
<evidence type="ECO:0000313" key="2">
    <source>
        <dbReference type="EMBL" id="EDW40837.1"/>
    </source>
</evidence>
<evidence type="ECO:0000256" key="1">
    <source>
        <dbReference type="SAM" id="MobiDB-lite"/>
    </source>
</evidence>
<dbReference type="Proteomes" id="UP000001292">
    <property type="component" value="Unassembled WGS sequence"/>
</dbReference>
<dbReference type="AlphaFoldDB" id="B4HKN4"/>
<dbReference type="HOGENOM" id="CLU_1908888_0_0_1"/>
<evidence type="ECO:0000313" key="3">
    <source>
        <dbReference type="Proteomes" id="UP000001292"/>
    </source>
</evidence>
<name>B4HKN4_DROSE</name>